<evidence type="ECO:0000256" key="1">
    <source>
        <dbReference type="SAM" id="MobiDB-lite"/>
    </source>
</evidence>
<dbReference type="PANTHER" id="PTHR35394">
    <property type="entry name" value="DUF3176 DOMAIN-CONTAINING PROTEIN"/>
    <property type="match status" value="1"/>
</dbReference>
<dbReference type="Proteomes" id="UP000799753">
    <property type="component" value="Unassembled WGS sequence"/>
</dbReference>
<keyword evidence="2" id="KW-0812">Transmembrane</keyword>
<reference evidence="3" key="1">
    <citation type="journal article" date="2020" name="Stud. Mycol.">
        <title>101 Dothideomycetes genomes: a test case for predicting lifestyles and emergence of pathogens.</title>
        <authorList>
            <person name="Haridas S."/>
            <person name="Albert R."/>
            <person name="Binder M."/>
            <person name="Bloem J."/>
            <person name="Labutti K."/>
            <person name="Salamov A."/>
            <person name="Andreopoulos B."/>
            <person name="Baker S."/>
            <person name="Barry K."/>
            <person name="Bills G."/>
            <person name="Bluhm B."/>
            <person name="Cannon C."/>
            <person name="Castanera R."/>
            <person name="Culley D."/>
            <person name="Daum C."/>
            <person name="Ezra D."/>
            <person name="Gonzalez J."/>
            <person name="Henrissat B."/>
            <person name="Kuo A."/>
            <person name="Liang C."/>
            <person name="Lipzen A."/>
            <person name="Lutzoni F."/>
            <person name="Magnuson J."/>
            <person name="Mondo S."/>
            <person name="Nolan M."/>
            <person name="Ohm R."/>
            <person name="Pangilinan J."/>
            <person name="Park H.-J."/>
            <person name="Ramirez L."/>
            <person name="Alfaro M."/>
            <person name="Sun H."/>
            <person name="Tritt A."/>
            <person name="Yoshinaga Y."/>
            <person name="Zwiers L.-H."/>
            <person name="Turgeon B."/>
            <person name="Goodwin S."/>
            <person name="Spatafora J."/>
            <person name="Crous P."/>
            <person name="Grigoriev I."/>
        </authorList>
    </citation>
    <scope>NUCLEOTIDE SEQUENCE</scope>
    <source>
        <strain evidence="3">CBS 473.64</strain>
    </source>
</reference>
<dbReference type="AlphaFoldDB" id="A0A6A6S4Y4"/>
<feature type="region of interest" description="Disordered" evidence="1">
    <location>
        <begin position="1"/>
        <end position="30"/>
    </location>
</feature>
<sequence>MARTPQSQQWPPYPHIPIYTGTSNNSGTARSYRSISPIVPSPEILVENQSIQYMAATSTQRTNMPPNHSPVSPATQFTNLSPIWSIPEPLLVPPPEVAQQPPSRPTLHFFHSSQHRVPLETPIIRKSENAEKSPPHPGRKSRLGLGIQDMSSPQSPASIPSSDAAVDKRSSNIAQRIEEGLWRYSLSGNVIKRWLLEILCWLLSALSMATIIGFLIYYRNKKIPNWPGSLTLNAFIAVLSKVSGAALILPVSEALGQLKWSWFQGHSKTMWDFEIFDNASRGPWGSFLLLIRTKVKALAALGAIITLFSLALDPFFQQVVDFPDRWTLQGHSSISRAIRYNPKTELVNRAGGLVNQVDQNIFYVARQFFYGNGTQPVPFGNGTRPEIPVSCPTGNCTWPPYQSLSVCSKCADVSNLLTFTCLNTTVDWTANLNGGDYKEKKTYPNGTMCGYFFNIPGSPNPPMMMSGYLTEAVKSAGGAAPKGEALLTRLLPLATNPEKLPLFNGSIHFNNVRNPIIDFIVVSTLNGYEGVLRNDTPVAHECVLSWCVKTFKSTYYQAKYEEEVLEIFENNTVGDFPWVSTPVITPTFNATDVWYSENITIKAPLTVNGSDMTDFGLINTTLWNVAQGFDDLFPSLYTTTNTSTSPVLRYRTNLSGASYLMSLDFNPWYGSNNITRHLERMATALTNVVRSAPNGPEVIGDAFFTETYVSVRWAWLSLPLGLLLLSLVFLIATMKKTAKEVVWKTSAIATLMYGLPDDMQKKITAEAQNRTPRAKAKELKVKLHGNGWRVSSPFPSPRATKSRQYQPPPGWF</sequence>
<feature type="region of interest" description="Disordered" evidence="1">
    <location>
        <begin position="788"/>
        <end position="812"/>
    </location>
</feature>
<evidence type="ECO:0000313" key="3">
    <source>
        <dbReference type="EMBL" id="KAF2642675.1"/>
    </source>
</evidence>
<feature type="compositionally biased region" description="Low complexity" evidence="1">
    <location>
        <begin position="151"/>
        <end position="164"/>
    </location>
</feature>
<protein>
    <recommendedName>
        <fullName evidence="5">DUF3176 domain-containing protein</fullName>
    </recommendedName>
</protein>
<proteinExistence type="predicted"/>
<feature type="transmembrane region" description="Helical" evidence="2">
    <location>
        <begin position="230"/>
        <end position="251"/>
    </location>
</feature>
<keyword evidence="2" id="KW-0472">Membrane</keyword>
<organism evidence="3 4">
    <name type="scientific">Massarina eburnea CBS 473.64</name>
    <dbReference type="NCBI Taxonomy" id="1395130"/>
    <lineage>
        <taxon>Eukaryota</taxon>
        <taxon>Fungi</taxon>
        <taxon>Dikarya</taxon>
        <taxon>Ascomycota</taxon>
        <taxon>Pezizomycotina</taxon>
        <taxon>Dothideomycetes</taxon>
        <taxon>Pleosporomycetidae</taxon>
        <taxon>Pleosporales</taxon>
        <taxon>Massarineae</taxon>
        <taxon>Massarinaceae</taxon>
        <taxon>Massarina</taxon>
    </lineage>
</organism>
<accession>A0A6A6S4Y4</accession>
<evidence type="ECO:0000256" key="2">
    <source>
        <dbReference type="SAM" id="Phobius"/>
    </source>
</evidence>
<keyword evidence="4" id="KW-1185">Reference proteome</keyword>
<feature type="region of interest" description="Disordered" evidence="1">
    <location>
        <begin position="126"/>
        <end position="165"/>
    </location>
</feature>
<dbReference type="Pfam" id="PF11374">
    <property type="entry name" value="DUF3176"/>
    <property type="match status" value="1"/>
</dbReference>
<dbReference type="EMBL" id="MU006781">
    <property type="protein sequence ID" value="KAF2642675.1"/>
    <property type="molecule type" value="Genomic_DNA"/>
</dbReference>
<dbReference type="InterPro" id="IPR021514">
    <property type="entry name" value="DUF3176"/>
</dbReference>
<evidence type="ECO:0008006" key="5">
    <source>
        <dbReference type="Google" id="ProtNLM"/>
    </source>
</evidence>
<name>A0A6A6S4Y4_9PLEO</name>
<dbReference type="PANTHER" id="PTHR35394:SF5">
    <property type="entry name" value="DUF3176 DOMAIN-CONTAINING PROTEIN"/>
    <property type="match status" value="1"/>
</dbReference>
<keyword evidence="2" id="KW-1133">Transmembrane helix</keyword>
<feature type="transmembrane region" description="Helical" evidence="2">
    <location>
        <begin position="713"/>
        <end position="734"/>
    </location>
</feature>
<feature type="compositionally biased region" description="Polar residues" evidence="1">
    <location>
        <begin position="20"/>
        <end position="30"/>
    </location>
</feature>
<feature type="compositionally biased region" description="Polar residues" evidence="1">
    <location>
        <begin position="1"/>
        <end position="10"/>
    </location>
</feature>
<dbReference type="OrthoDB" id="5242705at2759"/>
<evidence type="ECO:0000313" key="4">
    <source>
        <dbReference type="Proteomes" id="UP000799753"/>
    </source>
</evidence>
<feature type="transmembrane region" description="Helical" evidence="2">
    <location>
        <begin position="194"/>
        <end position="218"/>
    </location>
</feature>
<gene>
    <name evidence="3" type="ORF">P280DRAFT_271603</name>
</gene>